<sequence length="296" mass="32733">MNLNRTPDIFDLLDEPDPPSPRRSDGPPRSLTSHVDTPHDSALASIYAEVGGSPSDQPVHAKPSTLRNPYDGTIIGEAVLANPHMHADMNILQPLPSKPEEQIWQQLSKVLDIQSKIASNHLAMEGIGIRGDPRAKGKGIQSHSNIWESMASKERVTSIPERTGSDAEDVDLNPEEEEEKRNREREEEFAKLARQFKGRKEHVIEIMDQLDDLSKALTQFHQLQAPQIDFSVEPNSRASTYDPLASAMASAPAVAPNHSHRRNSTLAPPLILTTLEGGIQPRMVDSPEHTDFSHNS</sequence>
<feature type="region of interest" description="Disordered" evidence="1">
    <location>
        <begin position="129"/>
        <end position="186"/>
    </location>
</feature>
<feature type="compositionally biased region" description="Basic and acidic residues" evidence="1">
    <location>
        <begin position="285"/>
        <end position="296"/>
    </location>
</feature>
<protein>
    <submittedName>
        <fullName evidence="2">Uncharacterized protein</fullName>
    </submittedName>
</protein>
<reference evidence="2 3" key="1">
    <citation type="journal article" date="2015" name="Fungal Genet. Biol.">
        <title>Evolution of novel wood decay mechanisms in Agaricales revealed by the genome sequences of Fistulina hepatica and Cylindrobasidium torrendii.</title>
        <authorList>
            <person name="Floudas D."/>
            <person name="Held B.W."/>
            <person name="Riley R."/>
            <person name="Nagy L.G."/>
            <person name="Koehler G."/>
            <person name="Ransdell A.S."/>
            <person name="Younus H."/>
            <person name="Chow J."/>
            <person name="Chiniquy J."/>
            <person name="Lipzen A."/>
            <person name="Tritt A."/>
            <person name="Sun H."/>
            <person name="Haridas S."/>
            <person name="LaButti K."/>
            <person name="Ohm R.A."/>
            <person name="Kues U."/>
            <person name="Blanchette R.A."/>
            <person name="Grigoriev I.V."/>
            <person name="Minto R.E."/>
            <person name="Hibbett D.S."/>
        </authorList>
    </citation>
    <scope>NUCLEOTIDE SEQUENCE [LARGE SCALE GENOMIC DNA]</scope>
    <source>
        <strain evidence="2 3">FP15055 ss-10</strain>
    </source>
</reference>
<evidence type="ECO:0000256" key="1">
    <source>
        <dbReference type="SAM" id="MobiDB-lite"/>
    </source>
</evidence>
<proteinExistence type="predicted"/>
<dbReference type="AlphaFoldDB" id="A0A0D7BCF5"/>
<organism evidence="2 3">
    <name type="scientific">Cylindrobasidium torrendii FP15055 ss-10</name>
    <dbReference type="NCBI Taxonomy" id="1314674"/>
    <lineage>
        <taxon>Eukaryota</taxon>
        <taxon>Fungi</taxon>
        <taxon>Dikarya</taxon>
        <taxon>Basidiomycota</taxon>
        <taxon>Agaricomycotina</taxon>
        <taxon>Agaricomycetes</taxon>
        <taxon>Agaricomycetidae</taxon>
        <taxon>Agaricales</taxon>
        <taxon>Marasmiineae</taxon>
        <taxon>Physalacriaceae</taxon>
        <taxon>Cylindrobasidium</taxon>
    </lineage>
</organism>
<gene>
    <name evidence="2" type="ORF">CYLTODRAFT_454689</name>
</gene>
<dbReference type="Proteomes" id="UP000054007">
    <property type="component" value="Unassembled WGS sequence"/>
</dbReference>
<feature type="region of interest" description="Disordered" evidence="1">
    <location>
        <begin position="277"/>
        <end position="296"/>
    </location>
</feature>
<dbReference type="EMBL" id="KN880532">
    <property type="protein sequence ID" value="KIY67211.1"/>
    <property type="molecule type" value="Genomic_DNA"/>
</dbReference>
<evidence type="ECO:0000313" key="2">
    <source>
        <dbReference type="EMBL" id="KIY67211.1"/>
    </source>
</evidence>
<feature type="compositionally biased region" description="Acidic residues" evidence="1">
    <location>
        <begin position="166"/>
        <end position="178"/>
    </location>
</feature>
<evidence type="ECO:0000313" key="3">
    <source>
        <dbReference type="Proteomes" id="UP000054007"/>
    </source>
</evidence>
<accession>A0A0D7BCF5</accession>
<feature type="region of interest" description="Disordered" evidence="1">
    <location>
        <begin position="1"/>
        <end position="44"/>
    </location>
</feature>
<dbReference type="OrthoDB" id="2537650at2759"/>
<keyword evidence="3" id="KW-1185">Reference proteome</keyword>
<name>A0A0D7BCF5_9AGAR</name>